<dbReference type="PANTHER" id="PTHR33428">
    <property type="entry name" value="CHLOROPHYLLASE-2, CHLOROPLASTIC"/>
    <property type="match status" value="1"/>
</dbReference>
<accession>A0A1H6AWM6</accession>
<comment type="subcellular location">
    <subcellularLocation>
        <location evidence="1">Periplasm</location>
    </subcellularLocation>
</comment>
<reference evidence="10" key="1">
    <citation type="submission" date="2016-10" db="EMBL/GenBank/DDBJ databases">
        <authorList>
            <person name="Varghese N."/>
            <person name="Submissions S."/>
        </authorList>
    </citation>
    <scope>NUCLEOTIDE SEQUENCE [LARGE SCALE GENOMIC DNA]</scope>
    <source>
        <strain evidence="10">DSM 43163</strain>
    </source>
</reference>
<comment type="catalytic activity">
    <reaction evidence="3">
        <text>a butanoate ester + H2O = an aliphatic alcohol + butanoate + H(+)</text>
        <dbReference type="Rhea" id="RHEA:47348"/>
        <dbReference type="ChEBI" id="CHEBI:2571"/>
        <dbReference type="ChEBI" id="CHEBI:15377"/>
        <dbReference type="ChEBI" id="CHEBI:15378"/>
        <dbReference type="ChEBI" id="CHEBI:17968"/>
        <dbReference type="ChEBI" id="CHEBI:50477"/>
    </reaction>
    <physiologicalReaction direction="left-to-right" evidence="3">
        <dbReference type="Rhea" id="RHEA:47349"/>
    </physiologicalReaction>
</comment>
<dbReference type="InterPro" id="IPR029058">
    <property type="entry name" value="AB_hydrolase_fold"/>
</dbReference>
<comment type="catalytic activity">
    <reaction evidence="4">
        <text>(ethylene terephthalate)(n) + H2O = (ethylene terephthalate)(n-1) + 4-[(2-hydroxyethoxy)carbonyl]benzoate + H(+)</text>
        <dbReference type="Rhea" id="RHEA:49528"/>
        <dbReference type="Rhea" id="RHEA-COMP:12420"/>
        <dbReference type="Rhea" id="RHEA-COMP:12421"/>
        <dbReference type="ChEBI" id="CHEBI:15377"/>
        <dbReference type="ChEBI" id="CHEBI:15378"/>
        <dbReference type="ChEBI" id="CHEBI:131701"/>
        <dbReference type="ChEBI" id="CHEBI:131704"/>
        <dbReference type="EC" id="3.1.1.101"/>
    </reaction>
    <physiologicalReaction direction="left-to-right" evidence="4">
        <dbReference type="Rhea" id="RHEA:49529"/>
    </physiologicalReaction>
</comment>
<dbReference type="SUPFAM" id="SSF53474">
    <property type="entry name" value="alpha/beta-Hydrolases"/>
    <property type="match status" value="1"/>
</dbReference>
<dbReference type="GO" id="GO:0042597">
    <property type="term" value="C:periplasmic space"/>
    <property type="evidence" value="ECO:0007669"/>
    <property type="project" value="UniProtKB-SubCell"/>
</dbReference>
<dbReference type="Proteomes" id="UP000236723">
    <property type="component" value="Unassembled WGS sequence"/>
</dbReference>
<organism evidence="9 10">
    <name type="scientific">Thermomonospora echinospora</name>
    <dbReference type="NCBI Taxonomy" id="1992"/>
    <lineage>
        <taxon>Bacteria</taxon>
        <taxon>Bacillati</taxon>
        <taxon>Actinomycetota</taxon>
        <taxon>Actinomycetes</taxon>
        <taxon>Streptosporangiales</taxon>
        <taxon>Thermomonosporaceae</taxon>
        <taxon>Thermomonospora</taxon>
    </lineage>
</organism>
<evidence type="ECO:0000256" key="7">
    <source>
        <dbReference type="SAM" id="SignalP"/>
    </source>
</evidence>
<evidence type="ECO:0000256" key="4">
    <source>
        <dbReference type="ARBA" id="ARBA00033707"/>
    </source>
</evidence>
<evidence type="ECO:0000256" key="2">
    <source>
        <dbReference type="ARBA" id="ARBA00022764"/>
    </source>
</evidence>
<sequence>MSRISGRLRIFGAVAVGIMAMGAAGAITTPASAATTVYSEDFSSGLGTFTASGSVTTGTYGARLSGSLLSDPSMTSAPIDLDGYSGVTVSYTRAAAGLDLGEAFTVAYSVDGGSFITLESARTATGAASFNLPASVDGRDLRLRFSLDANSALETLTVDDVLVEAAGGEDPDPPTGSLPPVADVTKPGPYAVTINRSAGPRGSGWLVYPTNAGQNGVDHPIFVWGPGAGSAPADYEDMLRQWASHGFVVYSEVSSSSGDYMVNALNWLQTQNSTPSSPLYQDLDTAEVAFGGHSRGSIGTFDVADEPRLTTTVHVAGGSFDGNGPSNLRKPTLYIGGDEDFATSNMERDYTNTRVPVWFNILNNTDHIYATRNGQHIITAWLRWHLADEEFRRTENFLSRTCTFCNLGAVTYKNW</sequence>
<dbReference type="RefSeq" id="WP_146087409.1">
    <property type="nucleotide sequence ID" value="NZ_FNVO01000006.1"/>
</dbReference>
<dbReference type="Pfam" id="PF12740">
    <property type="entry name" value="PETase"/>
    <property type="match status" value="1"/>
</dbReference>
<evidence type="ECO:0000259" key="8">
    <source>
        <dbReference type="Pfam" id="PF12740"/>
    </source>
</evidence>
<dbReference type="AlphaFoldDB" id="A0A1H6AWM6"/>
<keyword evidence="7" id="KW-0732">Signal</keyword>
<gene>
    <name evidence="9" type="ORF">SAMN04489712_10669</name>
</gene>
<dbReference type="InterPro" id="IPR041127">
    <property type="entry name" value="PET_hydrolase/cutinase-like"/>
</dbReference>
<name>A0A1H6AWM6_9ACTN</name>
<dbReference type="Gene3D" id="3.40.50.1820">
    <property type="entry name" value="alpha/beta hydrolase"/>
    <property type="match status" value="1"/>
</dbReference>
<protein>
    <recommendedName>
        <fullName evidence="5">poly(ethylene terephthalate) hydrolase</fullName>
        <ecNumber evidence="5">3.1.1.101</ecNumber>
    </recommendedName>
    <alternativeName>
        <fullName evidence="6">Poly(ethylene terephthalate) hydrolase</fullName>
    </alternativeName>
</protein>
<evidence type="ECO:0000256" key="1">
    <source>
        <dbReference type="ARBA" id="ARBA00004418"/>
    </source>
</evidence>
<dbReference type="EMBL" id="FNVO01000006">
    <property type="protein sequence ID" value="SEG53039.1"/>
    <property type="molecule type" value="Genomic_DNA"/>
</dbReference>
<evidence type="ECO:0000313" key="9">
    <source>
        <dbReference type="EMBL" id="SEG53039.1"/>
    </source>
</evidence>
<evidence type="ECO:0000256" key="6">
    <source>
        <dbReference type="ARBA" id="ARBA00033780"/>
    </source>
</evidence>
<keyword evidence="2" id="KW-0574">Periplasm</keyword>
<feature type="chain" id="PRO_5009293125" description="poly(ethylene terephthalate) hydrolase" evidence="7">
    <location>
        <begin position="34"/>
        <end position="415"/>
    </location>
</feature>
<dbReference type="OrthoDB" id="9812672at2"/>
<dbReference type="EC" id="3.1.1.101" evidence="5"/>
<feature type="domain" description="PET hydrolase/cutinase-like" evidence="8">
    <location>
        <begin position="186"/>
        <end position="380"/>
    </location>
</feature>
<evidence type="ECO:0000313" key="10">
    <source>
        <dbReference type="Proteomes" id="UP000236723"/>
    </source>
</evidence>
<dbReference type="PANTHER" id="PTHR33428:SF14">
    <property type="entry name" value="CARBOXYLESTERASE TYPE B DOMAIN-CONTAINING PROTEIN"/>
    <property type="match status" value="1"/>
</dbReference>
<proteinExistence type="predicted"/>
<evidence type="ECO:0000256" key="5">
    <source>
        <dbReference type="ARBA" id="ARBA00033764"/>
    </source>
</evidence>
<feature type="signal peptide" evidence="7">
    <location>
        <begin position="1"/>
        <end position="33"/>
    </location>
</feature>
<keyword evidence="10" id="KW-1185">Reference proteome</keyword>
<evidence type="ECO:0000256" key="3">
    <source>
        <dbReference type="ARBA" id="ARBA00033629"/>
    </source>
</evidence>